<accession>A0A438BCN7</accession>
<proteinExistence type="predicted"/>
<dbReference type="Proteomes" id="UP000286208">
    <property type="component" value="Unassembled WGS sequence"/>
</dbReference>
<evidence type="ECO:0000313" key="2">
    <source>
        <dbReference type="EMBL" id="RVW08718.1"/>
    </source>
</evidence>
<reference evidence="2 3" key="1">
    <citation type="submission" date="2018-11" db="EMBL/GenBank/DDBJ databases">
        <title>Rhodococcus spongicola sp. nov. and Rhodococcus xishaensis sp. nov. from marine sponges.</title>
        <authorList>
            <person name="Li L."/>
            <person name="Lin H.W."/>
        </authorList>
    </citation>
    <scope>NUCLEOTIDE SEQUENCE [LARGE SCALE GENOMIC DNA]</scope>
    <source>
        <strain evidence="2 3">CCTCC AB2014297</strain>
    </source>
</reference>
<comment type="caution">
    <text evidence="2">The sequence shown here is derived from an EMBL/GenBank/DDBJ whole genome shotgun (WGS) entry which is preliminary data.</text>
</comment>
<feature type="chain" id="PRO_5039181737" evidence="1">
    <location>
        <begin position="22"/>
        <end position="79"/>
    </location>
</feature>
<feature type="signal peptide" evidence="1">
    <location>
        <begin position="1"/>
        <end position="21"/>
    </location>
</feature>
<evidence type="ECO:0000313" key="3">
    <source>
        <dbReference type="Proteomes" id="UP000286208"/>
    </source>
</evidence>
<organism evidence="2 3">
    <name type="scientific">Prescottella agglutinans</name>
    <dbReference type="NCBI Taxonomy" id="1644129"/>
    <lineage>
        <taxon>Bacteria</taxon>
        <taxon>Bacillati</taxon>
        <taxon>Actinomycetota</taxon>
        <taxon>Actinomycetes</taxon>
        <taxon>Mycobacteriales</taxon>
        <taxon>Nocardiaceae</taxon>
        <taxon>Prescottella</taxon>
    </lineage>
</organism>
<dbReference type="EMBL" id="RKLP01000007">
    <property type="protein sequence ID" value="RVW08718.1"/>
    <property type="molecule type" value="Genomic_DNA"/>
</dbReference>
<keyword evidence="1" id="KW-0732">Signal</keyword>
<gene>
    <name evidence="2" type="ORF">EGT67_14395</name>
</gene>
<name>A0A438BCN7_9NOCA</name>
<keyword evidence="3" id="KW-1185">Reference proteome</keyword>
<sequence length="79" mass="8006">MKRRFIAGLMFVTAGILTVPAVGTAAAEGIDLDPGPKLCLLIYPPEPGCEFGGNGSSFGSIDLAALLGRLTNALGSVQS</sequence>
<dbReference type="AlphaFoldDB" id="A0A438BCN7"/>
<evidence type="ECO:0000256" key="1">
    <source>
        <dbReference type="SAM" id="SignalP"/>
    </source>
</evidence>
<protein>
    <submittedName>
        <fullName evidence="2">Uncharacterized protein</fullName>
    </submittedName>
</protein>